<proteinExistence type="predicted"/>
<evidence type="ECO:0000259" key="3">
    <source>
        <dbReference type="Pfam" id="PF00501"/>
    </source>
</evidence>
<keyword evidence="5" id="KW-1185">Reference proteome</keyword>
<keyword evidence="1" id="KW-0547">Nucleotide-binding</keyword>
<dbReference type="PROSITE" id="PS00455">
    <property type="entry name" value="AMP_BINDING"/>
    <property type="match status" value="1"/>
</dbReference>
<reference evidence="4 5" key="1">
    <citation type="submission" date="2016-11" db="EMBL/GenBank/DDBJ databases">
        <authorList>
            <person name="Jaros S."/>
            <person name="Januszkiewicz K."/>
            <person name="Wedrychowicz H."/>
        </authorList>
    </citation>
    <scope>NUCLEOTIDE SEQUENCE [LARGE SCALE GENOMIC DNA]</scope>
    <source>
        <strain evidence="4 5">DSM 46144</strain>
    </source>
</reference>
<name>A0A1M7RBR2_9ACTN</name>
<organism evidence="4 5">
    <name type="scientific">Cryptosporangium aurantiacum</name>
    <dbReference type="NCBI Taxonomy" id="134849"/>
    <lineage>
        <taxon>Bacteria</taxon>
        <taxon>Bacillati</taxon>
        <taxon>Actinomycetota</taxon>
        <taxon>Actinomycetes</taxon>
        <taxon>Cryptosporangiales</taxon>
        <taxon>Cryptosporangiaceae</taxon>
        <taxon>Cryptosporangium</taxon>
    </lineage>
</organism>
<dbReference type="GO" id="GO:0016020">
    <property type="term" value="C:membrane"/>
    <property type="evidence" value="ECO:0007669"/>
    <property type="project" value="TreeGrafter"/>
</dbReference>
<dbReference type="STRING" id="134849.SAMN05443668_109317"/>
<gene>
    <name evidence="4" type="ORF">SAMN05443668_109317</name>
</gene>
<keyword evidence="2" id="KW-0067">ATP-binding</keyword>
<evidence type="ECO:0000256" key="2">
    <source>
        <dbReference type="ARBA" id="ARBA00022840"/>
    </source>
</evidence>
<dbReference type="InterPro" id="IPR000873">
    <property type="entry name" value="AMP-dep_synth/lig_dom"/>
</dbReference>
<evidence type="ECO:0000256" key="1">
    <source>
        <dbReference type="ARBA" id="ARBA00022741"/>
    </source>
</evidence>
<dbReference type="EMBL" id="FRCS01000009">
    <property type="protein sequence ID" value="SHN43727.1"/>
    <property type="molecule type" value="Genomic_DNA"/>
</dbReference>
<dbReference type="PANTHER" id="PTHR43272">
    <property type="entry name" value="LONG-CHAIN-FATTY-ACID--COA LIGASE"/>
    <property type="match status" value="1"/>
</dbReference>
<dbReference type="InterPro" id="IPR020845">
    <property type="entry name" value="AMP-binding_CS"/>
</dbReference>
<dbReference type="Proteomes" id="UP000184440">
    <property type="component" value="Unassembled WGS sequence"/>
</dbReference>
<dbReference type="GO" id="GO:0004467">
    <property type="term" value="F:long-chain fatty acid-CoA ligase activity"/>
    <property type="evidence" value="ECO:0007669"/>
    <property type="project" value="TreeGrafter"/>
</dbReference>
<dbReference type="GO" id="GO:0005524">
    <property type="term" value="F:ATP binding"/>
    <property type="evidence" value="ECO:0007669"/>
    <property type="project" value="UniProtKB-KW"/>
</dbReference>
<dbReference type="InterPro" id="IPR042099">
    <property type="entry name" value="ANL_N_sf"/>
</dbReference>
<sequence length="621" mass="66257">MESIVEYQASDACAAPDAETTLLTELQATAPASLGALFLDRVGRTPDAEAYRRPDGTGGWSSQTWAETGRTVTELAAGLLDLGLRPEDRVALMSATRVEWIEADLAVACAGGTTTTVYPTSTPVDVAHILTDSGARFAVVETTAHLASVLESPIECAVLIDGEPPQDDPRVLTLGALRERGRAVLVERPQLVKEATAAVAPEHLATLIYTSGTTGRPKGVRLTHRAWVYEGLAIQAVGLIKADDLAYLWLPLAHAFGKTLLGGQLAVGHPSVVDGDVTKIIDNLPVVRPTVMPAVPRIFEKVYAGVAATMQQEGGVKARLFDWAVDVGRQVSRARHRGERPAAFLAFQHSIADRLVSTKIRQRFGGRMRYFISGAAPLSGEIAEWFDAIGLLVLEGYGLTETAAASFVNRPDHVEFGTVGLPLPGTSVALAEDGEVLVRGPGVMEGYHQLPEATADTLTDGWLHTGDIGEVTARGSLKITDRKKDLIKTSGGKFVAPQPIEVRFKAMCPLATEIVVHGEGRNFVTALVALDPDAAAAWAAGHGLAGASIAEIAGSEALRAEIAGYVERLNAGLGKWETIKKFTILDRPLTVEDGDLTPSLKLKRRVVERRHADLLEAHYSS</sequence>
<dbReference type="PANTHER" id="PTHR43272:SF33">
    <property type="entry name" value="AMP-BINDING DOMAIN-CONTAINING PROTEIN-RELATED"/>
    <property type="match status" value="1"/>
</dbReference>
<dbReference type="AlphaFoldDB" id="A0A1M7RBR2"/>
<dbReference type="Pfam" id="PF23562">
    <property type="entry name" value="AMP-binding_C_3"/>
    <property type="match status" value="1"/>
</dbReference>
<dbReference type="Gene3D" id="3.40.50.12780">
    <property type="entry name" value="N-terminal domain of ligase-like"/>
    <property type="match status" value="1"/>
</dbReference>
<dbReference type="CDD" id="cd05907">
    <property type="entry name" value="VL_LC_FACS_like"/>
    <property type="match status" value="1"/>
</dbReference>
<feature type="domain" description="AMP-dependent synthetase/ligase" evidence="3">
    <location>
        <begin position="40"/>
        <end position="448"/>
    </location>
</feature>
<evidence type="ECO:0000313" key="5">
    <source>
        <dbReference type="Proteomes" id="UP000184440"/>
    </source>
</evidence>
<dbReference type="Pfam" id="PF00501">
    <property type="entry name" value="AMP-binding"/>
    <property type="match status" value="1"/>
</dbReference>
<dbReference type="SUPFAM" id="SSF56801">
    <property type="entry name" value="Acetyl-CoA synthetase-like"/>
    <property type="match status" value="1"/>
</dbReference>
<protein>
    <submittedName>
        <fullName evidence="4">Long-chain acyl-CoA synthetase</fullName>
    </submittedName>
</protein>
<accession>A0A1M7RBR2</accession>
<evidence type="ECO:0000313" key="4">
    <source>
        <dbReference type="EMBL" id="SHN43727.1"/>
    </source>
</evidence>